<dbReference type="InterPro" id="IPR046947">
    <property type="entry name" value="LytR-like"/>
</dbReference>
<feature type="domain" description="Response regulatory" evidence="4">
    <location>
        <begin position="3"/>
        <end position="119"/>
    </location>
</feature>
<dbReference type="PROSITE" id="PS50110">
    <property type="entry name" value="RESPONSE_REGULATORY"/>
    <property type="match status" value="1"/>
</dbReference>
<gene>
    <name evidence="6" type="primary">ypdB_1</name>
    <name evidence="6" type="ORF">CBLFYP116_00081</name>
</gene>
<accession>A0A6N2RBK9</accession>
<dbReference type="Gene3D" id="3.40.50.2300">
    <property type="match status" value="1"/>
</dbReference>
<dbReference type="SMART" id="SM00448">
    <property type="entry name" value="REC"/>
    <property type="match status" value="1"/>
</dbReference>
<dbReference type="PROSITE" id="PS50930">
    <property type="entry name" value="HTH_LYTTR"/>
    <property type="match status" value="1"/>
</dbReference>
<reference evidence="6" key="1">
    <citation type="submission" date="2019-11" db="EMBL/GenBank/DDBJ databases">
        <authorList>
            <person name="Feng L."/>
        </authorList>
    </citation>
    <scope>NUCLEOTIDE SEQUENCE</scope>
    <source>
        <strain evidence="6">CbolteaeLFYP116</strain>
    </source>
</reference>
<dbReference type="GO" id="GO:0000156">
    <property type="term" value="F:phosphorelay response regulator activity"/>
    <property type="evidence" value="ECO:0007669"/>
    <property type="project" value="InterPro"/>
</dbReference>
<dbReference type="RefSeq" id="WP_002576965.1">
    <property type="nucleotide sequence ID" value="NZ_BAABZS010000001.1"/>
</dbReference>
<dbReference type="PANTHER" id="PTHR37299">
    <property type="entry name" value="TRANSCRIPTIONAL REGULATOR-RELATED"/>
    <property type="match status" value="1"/>
</dbReference>
<dbReference type="AlphaFoldDB" id="A0A6N2RBK9"/>
<dbReference type="Pfam" id="PF04397">
    <property type="entry name" value="LytTR"/>
    <property type="match status" value="1"/>
</dbReference>
<evidence type="ECO:0000256" key="3">
    <source>
        <dbReference type="PROSITE-ProRule" id="PRU00169"/>
    </source>
</evidence>
<protein>
    <recommendedName>
        <fullName evidence="1">Stage 0 sporulation protein A homolog</fullName>
    </recommendedName>
</protein>
<dbReference type="InterPro" id="IPR011006">
    <property type="entry name" value="CheY-like_superfamily"/>
</dbReference>
<comment type="function">
    <text evidence="2">May play the central regulatory role in sporulation. It may be an element of the effector pathway responsible for the activation of sporulation genes in response to nutritional stress. Spo0A may act in concert with spo0H (a sigma factor) to control the expression of some genes that are critical to the sporulation process.</text>
</comment>
<name>A0A6N2RBK9_9FIRM</name>
<dbReference type="PANTHER" id="PTHR37299:SF1">
    <property type="entry name" value="STAGE 0 SPORULATION PROTEIN A HOMOLOG"/>
    <property type="match status" value="1"/>
</dbReference>
<evidence type="ECO:0000313" key="6">
    <source>
        <dbReference type="EMBL" id="VYS78064.1"/>
    </source>
</evidence>
<dbReference type="SUPFAM" id="SSF52172">
    <property type="entry name" value="CheY-like"/>
    <property type="match status" value="1"/>
</dbReference>
<evidence type="ECO:0000259" key="5">
    <source>
        <dbReference type="PROSITE" id="PS50930"/>
    </source>
</evidence>
<feature type="domain" description="HTH LytTR-type" evidence="5">
    <location>
        <begin position="141"/>
        <end position="229"/>
    </location>
</feature>
<dbReference type="GeneID" id="23115170"/>
<dbReference type="InterPro" id="IPR007492">
    <property type="entry name" value="LytTR_DNA-bd_dom"/>
</dbReference>
<dbReference type="EMBL" id="CACRTF010000001">
    <property type="protein sequence ID" value="VYS78064.1"/>
    <property type="molecule type" value="Genomic_DNA"/>
</dbReference>
<dbReference type="Gene3D" id="2.40.50.1020">
    <property type="entry name" value="LytTr DNA-binding domain"/>
    <property type="match status" value="1"/>
</dbReference>
<dbReference type="InterPro" id="IPR001789">
    <property type="entry name" value="Sig_transdc_resp-reg_receiver"/>
</dbReference>
<evidence type="ECO:0000259" key="4">
    <source>
        <dbReference type="PROSITE" id="PS50110"/>
    </source>
</evidence>
<evidence type="ECO:0000256" key="2">
    <source>
        <dbReference type="ARBA" id="ARBA00024867"/>
    </source>
</evidence>
<dbReference type="SMART" id="SM00850">
    <property type="entry name" value="LytTR"/>
    <property type="match status" value="1"/>
</dbReference>
<dbReference type="GO" id="GO:0003677">
    <property type="term" value="F:DNA binding"/>
    <property type="evidence" value="ECO:0007669"/>
    <property type="project" value="InterPro"/>
</dbReference>
<dbReference type="Pfam" id="PF00072">
    <property type="entry name" value="Response_reg"/>
    <property type="match status" value="1"/>
</dbReference>
<keyword evidence="3" id="KW-0597">Phosphoprotein</keyword>
<sequence>MLQIAVVDDERNIISEITQKLEQYFSEQSVLFRVHPFENGQDFLAHEQTFDIIFLDIRLDGLSGMDVAKTLRQGGVKSAIIFITVLHEYVYDAFEVEASDFLLKPLNDLRFSRTMDRICNNLRHIDYKCLSLISKGNTCRLLRLKDIYYCEAINHRIEIHMNGIVHECSLKIKELSQQLDSRFFLCHRSYFVNLDFVVGYADGQAILTNGEKVPVSRLRGQEFSKAVLRRMKEDKL</sequence>
<evidence type="ECO:0000256" key="1">
    <source>
        <dbReference type="ARBA" id="ARBA00018672"/>
    </source>
</evidence>
<feature type="modified residue" description="4-aspartylphosphate" evidence="3">
    <location>
        <position position="56"/>
    </location>
</feature>
<organism evidence="6">
    <name type="scientific">Enterocloster bolteae</name>
    <dbReference type="NCBI Taxonomy" id="208479"/>
    <lineage>
        <taxon>Bacteria</taxon>
        <taxon>Bacillati</taxon>
        <taxon>Bacillota</taxon>
        <taxon>Clostridia</taxon>
        <taxon>Lachnospirales</taxon>
        <taxon>Lachnospiraceae</taxon>
        <taxon>Enterocloster</taxon>
    </lineage>
</organism>
<proteinExistence type="predicted"/>